<dbReference type="Gene3D" id="1.10.357.10">
    <property type="entry name" value="Tetracycline Repressor, domain 2"/>
    <property type="match status" value="1"/>
</dbReference>
<dbReference type="Pfam" id="PF17939">
    <property type="entry name" value="TetR_C_30"/>
    <property type="match status" value="1"/>
</dbReference>
<dbReference type="RefSeq" id="WP_124709064.1">
    <property type="nucleotide sequence ID" value="NZ_CP033972.1"/>
</dbReference>
<dbReference type="OrthoDB" id="2356263at2"/>
<proteinExistence type="predicted"/>
<organism evidence="4 5">
    <name type="scientific">Gordonia insulae</name>
    <dbReference type="NCBI Taxonomy" id="2420509"/>
    <lineage>
        <taxon>Bacteria</taxon>
        <taxon>Bacillati</taxon>
        <taxon>Actinomycetota</taxon>
        <taxon>Actinomycetes</taxon>
        <taxon>Mycobacteriales</taxon>
        <taxon>Gordoniaceae</taxon>
        <taxon>Gordonia</taxon>
    </lineage>
</organism>
<evidence type="ECO:0000313" key="4">
    <source>
        <dbReference type="EMBL" id="AZG46574.1"/>
    </source>
</evidence>
<keyword evidence="5" id="KW-1185">Reference proteome</keyword>
<protein>
    <submittedName>
        <fullName evidence="4">HTH-type transcriptional repressor AcnR</fullName>
    </submittedName>
</protein>
<accession>A0A3G8JNB6</accession>
<sequence length="219" mass="24004">MVVSKGNQSATTRQLLLETAERLFALHGIAAVSNRQISRAAGQGNNYAVGHHFGDKVGLIRAILESHNSRIDEIRARVLAEIGYIAGVREWIDCLIRPEIEHLAALDGPSYYARFCAHLAADPEIGYLLYDSVAVSQSLTEVLTGFYRVLPAMPKPVMDTRLTMSQHMVIHAMADVERTMDGPGAAQSVAAHSWSQHCDMIVDATVGLWLAPNTSRDVR</sequence>
<gene>
    <name evidence="4" type="primary">acnR_2</name>
    <name evidence="4" type="ORF">D7316_03175</name>
</gene>
<dbReference type="SUPFAM" id="SSF46689">
    <property type="entry name" value="Homeodomain-like"/>
    <property type="match status" value="1"/>
</dbReference>
<dbReference type="KEGG" id="gom:D7316_03175"/>
<dbReference type="InterPro" id="IPR041586">
    <property type="entry name" value="PsrA_TetR_C"/>
</dbReference>
<feature type="domain" description="HTH tetR-type" evidence="2">
    <location>
        <begin position="16"/>
        <end position="63"/>
    </location>
</feature>
<feature type="domain" description="PsrA tetracyclin repressor-like C-terminal" evidence="3">
    <location>
        <begin position="93"/>
        <end position="201"/>
    </location>
</feature>
<name>A0A3G8JNB6_9ACTN</name>
<dbReference type="EMBL" id="CP033972">
    <property type="protein sequence ID" value="AZG46574.1"/>
    <property type="molecule type" value="Genomic_DNA"/>
</dbReference>
<dbReference type="AlphaFoldDB" id="A0A3G8JNB6"/>
<evidence type="ECO:0000313" key="5">
    <source>
        <dbReference type="Proteomes" id="UP000271469"/>
    </source>
</evidence>
<keyword evidence="1" id="KW-0238">DNA-binding</keyword>
<dbReference type="Proteomes" id="UP000271469">
    <property type="component" value="Chromosome"/>
</dbReference>
<evidence type="ECO:0000259" key="3">
    <source>
        <dbReference type="Pfam" id="PF17939"/>
    </source>
</evidence>
<reference evidence="4 5" key="1">
    <citation type="submission" date="2018-11" db="EMBL/GenBank/DDBJ databases">
        <title>Gordonia insulae sp. nov., isolated from an island soil.</title>
        <authorList>
            <person name="Kim Y.S."/>
            <person name="Kim S.B."/>
        </authorList>
    </citation>
    <scope>NUCLEOTIDE SEQUENCE [LARGE SCALE GENOMIC DNA]</scope>
    <source>
        <strain evidence="4 5">MMS17-SY073</strain>
    </source>
</reference>
<dbReference type="GO" id="GO:0003677">
    <property type="term" value="F:DNA binding"/>
    <property type="evidence" value="ECO:0007669"/>
    <property type="project" value="UniProtKB-KW"/>
</dbReference>
<evidence type="ECO:0000259" key="2">
    <source>
        <dbReference type="Pfam" id="PF00440"/>
    </source>
</evidence>
<dbReference type="Pfam" id="PF00440">
    <property type="entry name" value="TetR_N"/>
    <property type="match status" value="1"/>
</dbReference>
<dbReference type="InterPro" id="IPR001647">
    <property type="entry name" value="HTH_TetR"/>
</dbReference>
<evidence type="ECO:0000256" key="1">
    <source>
        <dbReference type="ARBA" id="ARBA00023125"/>
    </source>
</evidence>
<dbReference type="InterPro" id="IPR009057">
    <property type="entry name" value="Homeodomain-like_sf"/>
</dbReference>